<dbReference type="RefSeq" id="WP_307487430.1">
    <property type="nucleotide sequence ID" value="NZ_JAUSUF010000012.1"/>
</dbReference>
<name>A0ABT9UWL5_9FIRM</name>
<keyword evidence="2" id="KW-1185">Reference proteome</keyword>
<accession>A0ABT9UWL5</accession>
<dbReference type="Proteomes" id="UP001228504">
    <property type="component" value="Unassembled WGS sequence"/>
</dbReference>
<sequence length="73" mass="8978">MNYDRYGRMIYTPSFHKKHYKPWNKADLEYLINWYDIIGSAEMSLALERPENAIRTKIYQIRKEKFKNESCRN</sequence>
<organism evidence="1 2">
    <name type="scientific">Eubacterium multiforme</name>
    <dbReference type="NCBI Taxonomy" id="83339"/>
    <lineage>
        <taxon>Bacteria</taxon>
        <taxon>Bacillati</taxon>
        <taxon>Bacillota</taxon>
        <taxon>Clostridia</taxon>
        <taxon>Eubacteriales</taxon>
        <taxon>Eubacteriaceae</taxon>
        <taxon>Eubacterium</taxon>
    </lineage>
</organism>
<protein>
    <submittedName>
        <fullName evidence="1">Uncharacterized protein</fullName>
    </submittedName>
</protein>
<evidence type="ECO:0000313" key="2">
    <source>
        <dbReference type="Proteomes" id="UP001228504"/>
    </source>
</evidence>
<proteinExistence type="predicted"/>
<dbReference type="EMBL" id="JAUSUF010000012">
    <property type="protein sequence ID" value="MDQ0150702.1"/>
    <property type="molecule type" value="Genomic_DNA"/>
</dbReference>
<gene>
    <name evidence="1" type="ORF">J2S18_002672</name>
</gene>
<evidence type="ECO:0000313" key="1">
    <source>
        <dbReference type="EMBL" id="MDQ0150702.1"/>
    </source>
</evidence>
<comment type="caution">
    <text evidence="1">The sequence shown here is derived from an EMBL/GenBank/DDBJ whole genome shotgun (WGS) entry which is preliminary data.</text>
</comment>
<reference evidence="1 2" key="1">
    <citation type="submission" date="2023-07" db="EMBL/GenBank/DDBJ databases">
        <title>Genomic Encyclopedia of Type Strains, Phase IV (KMG-IV): sequencing the most valuable type-strain genomes for metagenomic binning, comparative biology and taxonomic classification.</title>
        <authorList>
            <person name="Goeker M."/>
        </authorList>
    </citation>
    <scope>NUCLEOTIDE SEQUENCE [LARGE SCALE GENOMIC DNA]</scope>
    <source>
        <strain evidence="1 2">DSM 20694</strain>
    </source>
</reference>